<evidence type="ECO:0000313" key="2">
    <source>
        <dbReference type="Proteomes" id="UP000286402"/>
    </source>
</evidence>
<organism evidence="1 2">
    <name type="scientific">Sphingobacterium siyangense</name>
    <dbReference type="NCBI Taxonomy" id="459529"/>
    <lineage>
        <taxon>Bacteria</taxon>
        <taxon>Pseudomonadati</taxon>
        <taxon>Bacteroidota</taxon>
        <taxon>Sphingobacteriia</taxon>
        <taxon>Sphingobacteriales</taxon>
        <taxon>Sphingobacteriaceae</taxon>
        <taxon>Sphingobacterium</taxon>
    </lineage>
</organism>
<keyword evidence="2" id="KW-1185">Reference proteome</keyword>
<comment type="caution">
    <text evidence="1">The sequence shown here is derived from an EMBL/GenBank/DDBJ whole genome shotgun (WGS) entry which is preliminary data.</text>
</comment>
<sequence>MVNKKLSINFVICLVLGIISSKNCFSQRFNLIDSCIQTAINDFVKDKSFKDKVYRINISLDHTNIIGISIMGSDNKYFANPKDKVGVLPIGFPSKYLEINNKLFCWQRPDLAISSEIVSKLSQYNQIDSTYVDGFNGIIPPYLVDDKKKANHYYFCSNNIKKFKKVTTSIGIGYYKRPRLKCE</sequence>
<accession>A0A420FT75</accession>
<dbReference type="RefSeq" id="WP_120334494.1">
    <property type="nucleotide sequence ID" value="NZ_JBPFRJ010000018.1"/>
</dbReference>
<dbReference type="Proteomes" id="UP000286402">
    <property type="component" value="Unassembled WGS sequence"/>
</dbReference>
<dbReference type="EMBL" id="MCAQ01000017">
    <property type="protein sequence ID" value="RKF36108.1"/>
    <property type="molecule type" value="Genomic_DNA"/>
</dbReference>
<gene>
    <name evidence="1" type="ORF">BCY89_27990</name>
</gene>
<name>A0A420FT75_9SPHI</name>
<protein>
    <submittedName>
        <fullName evidence="1">Uncharacterized protein</fullName>
    </submittedName>
</protein>
<reference evidence="1 2" key="1">
    <citation type="submission" date="2016-07" db="EMBL/GenBank/DDBJ databases">
        <title>Genome analysis of Sphingobacterium siyangense T12B17.</title>
        <authorList>
            <person name="Xu D."/>
            <person name="Su Y."/>
            <person name="Zheng S."/>
        </authorList>
    </citation>
    <scope>NUCLEOTIDE SEQUENCE [LARGE SCALE GENOMIC DNA]</scope>
    <source>
        <strain evidence="1 2">T12B17</strain>
    </source>
</reference>
<dbReference type="AlphaFoldDB" id="A0A420FT75"/>
<evidence type="ECO:0000313" key="1">
    <source>
        <dbReference type="EMBL" id="RKF36108.1"/>
    </source>
</evidence>
<proteinExistence type="predicted"/>